<keyword evidence="4" id="KW-0812">Transmembrane</keyword>
<evidence type="ECO:0000256" key="2">
    <source>
        <dbReference type="PIRSR" id="PIRSR602401-1"/>
    </source>
</evidence>
<dbReference type="PANTHER" id="PTHR24291">
    <property type="entry name" value="CYTOCHROME P450 FAMILY 4"/>
    <property type="match status" value="1"/>
</dbReference>
<organism evidence="5">
    <name type="scientific">Alitta virens</name>
    <name type="common">Sandworm</name>
    <name type="synonym">Nereis virens</name>
    <dbReference type="NCBI Taxonomy" id="880429"/>
    <lineage>
        <taxon>Eukaryota</taxon>
        <taxon>Metazoa</taxon>
        <taxon>Spiralia</taxon>
        <taxon>Lophotrochozoa</taxon>
        <taxon>Annelida</taxon>
        <taxon>Polychaeta</taxon>
        <taxon>Errantia</taxon>
        <taxon>Phyllodocida</taxon>
        <taxon>Nereididae</taxon>
        <taxon>Alitta</taxon>
    </lineage>
</organism>
<comment type="cofactor">
    <cofactor evidence="2">
        <name>heme</name>
        <dbReference type="ChEBI" id="CHEBI:30413"/>
    </cofactor>
</comment>
<feature type="binding site" description="axial binding residue" evidence="2">
    <location>
        <position position="481"/>
    </location>
    <ligand>
        <name>heme</name>
        <dbReference type="ChEBI" id="CHEBI:30413"/>
    </ligand>
    <ligandPart>
        <name>Fe</name>
        <dbReference type="ChEBI" id="CHEBI:18248"/>
    </ligandPart>
</feature>
<dbReference type="GO" id="GO:0004497">
    <property type="term" value="F:monooxygenase activity"/>
    <property type="evidence" value="ECO:0007669"/>
    <property type="project" value="UniProtKB-KW"/>
</dbReference>
<accession>Q6SPQ5</accession>
<keyword evidence="4" id="KW-0472">Membrane</keyword>
<dbReference type="Gene3D" id="1.10.630.10">
    <property type="entry name" value="Cytochrome P450"/>
    <property type="match status" value="1"/>
</dbReference>
<name>Q6SPQ5_ALIVI</name>
<dbReference type="PANTHER" id="PTHR24291:SF201">
    <property type="entry name" value="CYTOCHROME P450, FAMILY 4, SUBFAMILY B, POLYPEPTIDE 7"/>
    <property type="match status" value="1"/>
</dbReference>
<keyword evidence="4" id="KW-1133">Transmembrane helix</keyword>
<reference evidence="5" key="2">
    <citation type="submission" date="2005-08" db="EMBL/GenBank/DDBJ databases">
        <authorList>
            <person name="Rewitz K.F."/>
            <person name="Kjellerup C."/>
            <person name="Jorgensen A."/>
            <person name="Petersen C."/>
            <person name="Andersen O."/>
        </authorList>
    </citation>
    <scope>NUCLEOTIDE SEQUENCE</scope>
</reference>
<reference evidence="5" key="1">
    <citation type="journal article" date="2004" name="Comp. Biochem. Physiol. C, Comp. Pharmacol. Toxicol.">
        <title>Identification of two Nereis virens (Annelida: Polychaeta) cytochromes P450 and induction by xenobiotics.</title>
        <authorList>
            <person name="Rewitz K.F."/>
            <person name="Kjellerup C."/>
            <person name="Jorgensen A."/>
            <person name="Petersen C."/>
            <person name="Andersen O."/>
        </authorList>
    </citation>
    <scope>NUCLEOTIDE SEQUENCE</scope>
</reference>
<dbReference type="InterPro" id="IPR036396">
    <property type="entry name" value="Cyt_P450_sf"/>
</dbReference>
<feature type="transmembrane region" description="Helical" evidence="4">
    <location>
        <begin position="33"/>
        <end position="54"/>
    </location>
</feature>
<evidence type="ECO:0000256" key="4">
    <source>
        <dbReference type="SAM" id="Phobius"/>
    </source>
</evidence>
<keyword evidence="2 3" id="KW-0349">Heme</keyword>
<dbReference type="GO" id="GO:0016705">
    <property type="term" value="F:oxidoreductase activity, acting on paired donors, with incorporation or reduction of molecular oxygen"/>
    <property type="evidence" value="ECO:0007669"/>
    <property type="project" value="InterPro"/>
</dbReference>
<dbReference type="PROSITE" id="PS00086">
    <property type="entry name" value="CYTOCHROME_P450"/>
    <property type="match status" value="1"/>
</dbReference>
<dbReference type="InterPro" id="IPR017972">
    <property type="entry name" value="Cyt_P450_CS"/>
</dbReference>
<keyword evidence="3" id="KW-0503">Monooxygenase</keyword>
<proteinExistence type="evidence at transcript level"/>
<evidence type="ECO:0000256" key="1">
    <source>
        <dbReference type="ARBA" id="ARBA00010617"/>
    </source>
</evidence>
<dbReference type="Pfam" id="PF00067">
    <property type="entry name" value="p450"/>
    <property type="match status" value="1"/>
</dbReference>
<evidence type="ECO:0000256" key="3">
    <source>
        <dbReference type="RuleBase" id="RU000461"/>
    </source>
</evidence>
<dbReference type="EMBL" id="AY453408">
    <property type="protein sequence ID" value="AAR88242.2"/>
    <property type="molecule type" value="mRNA"/>
</dbReference>
<dbReference type="PRINTS" id="PR00463">
    <property type="entry name" value="EP450I"/>
</dbReference>
<keyword evidence="2 3" id="KW-0479">Metal-binding</keyword>
<sequence>MGNAVSIVNEQVQPLLAKVSNLTALENVRKRDVISAILVAYGVYIGGSFIAKCYKIHRFRQKLEGIPNKPSVVMGNLSDFPGPGPEVFGWVQGKVNQYKKFYQFWVGPFSPMISLCHPETSQNHPEVIRTKVHLHRIWPVMLLLKEWLGDGLLLSSGSKWFRNRRLLTPAFHFRDSQTILRDLQSFSLTNSLTKCPLKEKMAKRVCPFILLSVFWRWILFYDVRSQMKRTYKFKGKMTHMWLQLLRSRTLLYKGFSILSCTIRYYFTLAPLDVRIEERCSVYTKYHKKYYRNERSLWLRTQMHLKRDILISWTSFWLLEMRTEKVCLDREIRDEVDTFMFEGHDTTASGISWILYELSGHPEVQEQAGQEVIRVIGSQSDGTIEWSDLSRLPYLSQCIKEAMRVHPPVPFIGRQLSQDIIINGCTIPKDTICEVSIYGVHHNPEVWGKDHMEFKPERFHPDNMKDKDAFDYIPFSAGSRNCIGQNFALNEEKVVIRQGFAEVRITSGS</sequence>
<dbReference type="SUPFAM" id="SSF48264">
    <property type="entry name" value="Cytochrome P450"/>
    <property type="match status" value="1"/>
</dbReference>
<evidence type="ECO:0000313" key="5">
    <source>
        <dbReference type="EMBL" id="AAR88242.2"/>
    </source>
</evidence>
<dbReference type="PRINTS" id="PR00385">
    <property type="entry name" value="P450"/>
</dbReference>
<protein>
    <submittedName>
        <fullName evidence="5">CYP342A1</fullName>
    </submittedName>
</protein>
<dbReference type="InterPro" id="IPR002401">
    <property type="entry name" value="Cyt_P450_E_grp-I"/>
</dbReference>
<dbReference type="GO" id="GO:0020037">
    <property type="term" value="F:heme binding"/>
    <property type="evidence" value="ECO:0007669"/>
    <property type="project" value="InterPro"/>
</dbReference>
<keyword evidence="2 3" id="KW-0408">Iron</keyword>
<dbReference type="InterPro" id="IPR001128">
    <property type="entry name" value="Cyt_P450"/>
</dbReference>
<comment type="similarity">
    <text evidence="1 3">Belongs to the cytochrome P450 family.</text>
</comment>
<keyword evidence="3" id="KW-0560">Oxidoreductase</keyword>
<dbReference type="AlphaFoldDB" id="Q6SPQ5"/>
<dbReference type="InterPro" id="IPR050196">
    <property type="entry name" value="Cytochrome_P450_Monoox"/>
</dbReference>
<dbReference type="GO" id="GO:0005506">
    <property type="term" value="F:iron ion binding"/>
    <property type="evidence" value="ECO:0007669"/>
    <property type="project" value="InterPro"/>
</dbReference>